<evidence type="ECO:0000256" key="10">
    <source>
        <dbReference type="HAMAP-Rule" id="MF_01463"/>
    </source>
</evidence>
<dbReference type="HAMAP" id="MF_01463_B">
    <property type="entry name" value="SecD_B"/>
    <property type="match status" value="1"/>
</dbReference>
<dbReference type="GO" id="GO:0006605">
    <property type="term" value="P:protein targeting"/>
    <property type="evidence" value="ECO:0007669"/>
    <property type="project" value="UniProtKB-UniRule"/>
</dbReference>
<dbReference type="InterPro" id="IPR022813">
    <property type="entry name" value="SecD/SecF_arch_bac"/>
</dbReference>
<dbReference type="OrthoDB" id="9805019at2"/>
<dbReference type="RefSeq" id="WP_119013961.1">
    <property type="nucleotide sequence ID" value="NZ_QXNC01000025.1"/>
</dbReference>
<evidence type="ECO:0000256" key="3">
    <source>
        <dbReference type="ARBA" id="ARBA00022475"/>
    </source>
</evidence>
<reference evidence="15 16" key="1">
    <citation type="submission" date="2019-03" db="EMBL/GenBank/DDBJ databases">
        <title>Genomic Encyclopedia of Type Strains, Phase IV (KMG-IV): sequencing the most valuable type-strain genomes for metagenomic binning, comparative biology and taxonomic classification.</title>
        <authorList>
            <person name="Goeker M."/>
        </authorList>
    </citation>
    <scope>NUCLEOTIDE SEQUENCE [LARGE SCALE GENOMIC DNA]</scope>
    <source>
        <strain evidence="15 16">DSM 1837</strain>
    </source>
</reference>
<dbReference type="FunFam" id="3.30.1360.200:FF:000002">
    <property type="entry name" value="Preprotein translocase subunit SecD"/>
    <property type="match status" value="1"/>
</dbReference>
<evidence type="ECO:0000256" key="1">
    <source>
        <dbReference type="ARBA" id="ARBA00004651"/>
    </source>
</evidence>
<accession>A0A4R2N826</accession>
<evidence type="ECO:0000256" key="2">
    <source>
        <dbReference type="ARBA" id="ARBA00022448"/>
    </source>
</evidence>
<feature type="domain" description="Protein translocase subunit SecDF P1" evidence="13">
    <location>
        <begin position="234"/>
        <end position="293"/>
    </location>
</feature>
<dbReference type="Pfam" id="PF21760">
    <property type="entry name" value="SecD_1st"/>
    <property type="match status" value="1"/>
</dbReference>
<feature type="domain" description="SecDF P1 head subdomain" evidence="14">
    <location>
        <begin position="316"/>
        <end position="427"/>
    </location>
</feature>
<feature type="transmembrane region" description="Helical" evidence="10">
    <location>
        <begin position="453"/>
        <end position="470"/>
    </location>
</feature>
<sequence>MNRYPVWKYAIIVVALLVGVLYTLPNFFGEAPAVQVSSAKATVKVDAAVLERVQVALDGAGVKPDLLRLEGTSVRARFDTPDTQLKAKDAIQKALVPDAADPQYIVALNLVSRSPAWLTAIHAAPMYLGLDLRGGVHFMLQVDMEAALTKKAESYAGDIRTALRDKNIRHGGISRNGQTIEVRLRDEATQTAARNLIADQFADLQTTSVPEGSEFKLRATIKPEAVRRVQDQALKQNITTLHNRINELGVAEPVIQQQGLDRIVVQLPGVQDTAKAKDILGRTATLEVRLVDEGTEARAAELGGGPVPFGAEKYLDRNGQAVIVKKQVILTGENLTDAQPGFDSQTQEPTVNLTLDAKGSRIFKDVTRDNIGKRMAIVLFEKGKGEVVTAPVIRSEIGGGRVQISGRMSTAEANDTALLLRAGSLAAPMEIIEEYTIGPSLGADNIERGINSVVWGLVAIAVFMCFYYMLFGVFSTVALGVNVLMLLAILSMLQATLTLPGIAAMALALGVAIDSNVLINERIREELRDGASPQMAIHVGYERAWATILDSNVTTLIAGLALLAFGSGPVRGFAVVHCIGILTSMFSAVFFSRGLVNLWYGGKKKLKSVSIGQVWKPDADTAVAKTN</sequence>
<evidence type="ECO:0000256" key="7">
    <source>
        <dbReference type="ARBA" id="ARBA00022989"/>
    </source>
</evidence>
<keyword evidence="9 10" id="KW-0472">Membrane</keyword>
<comment type="subunit">
    <text evidence="10">Forms a complex with SecF. Part of the essential Sec protein translocation apparatus which comprises SecA, SecYEG and auxiliary proteins SecDF-YajC and YidC.</text>
</comment>
<keyword evidence="3 10" id="KW-1003">Cell membrane</keyword>
<dbReference type="InterPro" id="IPR005791">
    <property type="entry name" value="SecD"/>
</dbReference>
<evidence type="ECO:0000313" key="15">
    <source>
        <dbReference type="EMBL" id="TCP17079.1"/>
    </source>
</evidence>
<dbReference type="InterPro" id="IPR027398">
    <property type="entry name" value="SecD-TM"/>
</dbReference>
<keyword evidence="16" id="KW-1185">Reference proteome</keyword>
<keyword evidence="2 10" id="KW-0813">Transport</keyword>
<dbReference type="Proteomes" id="UP000295182">
    <property type="component" value="Unassembled WGS sequence"/>
</dbReference>
<keyword evidence="8 10" id="KW-0811">Translocation</keyword>
<name>A0A4R2N826_9BURK</name>
<comment type="caution">
    <text evidence="15">The sequence shown here is derived from an EMBL/GenBank/DDBJ whole genome shotgun (WGS) entry which is preliminary data.</text>
</comment>
<dbReference type="Gene3D" id="3.30.70.3400">
    <property type="match status" value="2"/>
</dbReference>
<dbReference type="SUPFAM" id="SSF82866">
    <property type="entry name" value="Multidrug efflux transporter AcrB transmembrane domain"/>
    <property type="match status" value="1"/>
</dbReference>
<evidence type="ECO:0000256" key="8">
    <source>
        <dbReference type="ARBA" id="ARBA00023010"/>
    </source>
</evidence>
<gene>
    <name evidence="10" type="primary">secD</name>
    <name evidence="15" type="ORF">EV674_11434</name>
</gene>
<comment type="caution">
    <text evidence="10">Lacks conserved residue(s) required for the propagation of feature annotation.</text>
</comment>
<dbReference type="EMBL" id="SLXH01000014">
    <property type="protein sequence ID" value="TCP17079.1"/>
    <property type="molecule type" value="Genomic_DNA"/>
</dbReference>
<dbReference type="Gene3D" id="1.20.1640.10">
    <property type="entry name" value="Multidrug efflux transporter AcrB transmembrane domain"/>
    <property type="match status" value="1"/>
</dbReference>
<dbReference type="NCBIfam" id="TIGR01129">
    <property type="entry name" value="secD"/>
    <property type="match status" value="1"/>
</dbReference>
<feature type="domain" description="Protein export membrane protein SecD/SecF C-terminal" evidence="11">
    <location>
        <begin position="429"/>
        <end position="599"/>
    </location>
</feature>
<evidence type="ECO:0000313" key="16">
    <source>
        <dbReference type="Proteomes" id="UP000295182"/>
    </source>
</evidence>
<dbReference type="Pfam" id="PF02355">
    <property type="entry name" value="SecD_SecF_C"/>
    <property type="match status" value="1"/>
</dbReference>
<feature type="transmembrane region" description="Helical" evidence="10">
    <location>
        <begin position="544"/>
        <end position="566"/>
    </location>
</feature>
<dbReference type="Pfam" id="PF22599">
    <property type="entry name" value="SecDF_P1_head"/>
    <property type="match status" value="1"/>
</dbReference>
<dbReference type="GO" id="GO:0005886">
    <property type="term" value="C:plasma membrane"/>
    <property type="evidence" value="ECO:0007669"/>
    <property type="project" value="UniProtKB-SubCell"/>
</dbReference>
<evidence type="ECO:0000256" key="4">
    <source>
        <dbReference type="ARBA" id="ARBA00022519"/>
    </source>
</evidence>
<dbReference type="InterPro" id="IPR055344">
    <property type="entry name" value="SecD_SecF_C_bact"/>
</dbReference>
<feature type="domain" description="SecD export protein N-terminal TM" evidence="12">
    <location>
        <begin position="1"/>
        <end position="108"/>
    </location>
</feature>
<comment type="similarity">
    <text evidence="10">Belongs to the SecD/SecF family. SecD subfamily.</text>
</comment>
<dbReference type="PANTHER" id="PTHR30081:SF1">
    <property type="entry name" value="PROTEIN TRANSLOCASE SUBUNIT SECD"/>
    <property type="match status" value="1"/>
</dbReference>
<evidence type="ECO:0000256" key="5">
    <source>
        <dbReference type="ARBA" id="ARBA00022692"/>
    </source>
</evidence>
<dbReference type="Gene3D" id="3.30.1360.200">
    <property type="match status" value="1"/>
</dbReference>
<evidence type="ECO:0000259" key="14">
    <source>
        <dbReference type="Pfam" id="PF22599"/>
    </source>
</evidence>
<comment type="subcellular location">
    <subcellularLocation>
        <location evidence="1 10">Cell membrane</location>
        <topology evidence="1 10">Multi-pass membrane protein</topology>
    </subcellularLocation>
</comment>
<keyword evidence="6 10" id="KW-0653">Protein transport</keyword>
<dbReference type="GO" id="GO:0043952">
    <property type="term" value="P:protein transport by the Sec complex"/>
    <property type="evidence" value="ECO:0007669"/>
    <property type="project" value="UniProtKB-UniRule"/>
</dbReference>
<evidence type="ECO:0000259" key="12">
    <source>
        <dbReference type="Pfam" id="PF13721"/>
    </source>
</evidence>
<evidence type="ECO:0000256" key="9">
    <source>
        <dbReference type="ARBA" id="ARBA00023136"/>
    </source>
</evidence>
<proteinExistence type="inferred from homology"/>
<dbReference type="FunFam" id="3.30.70.3400:FF:000003">
    <property type="entry name" value="Preprotein translocase subunit SecD"/>
    <property type="match status" value="1"/>
</dbReference>
<dbReference type="GO" id="GO:0065002">
    <property type="term" value="P:intracellular protein transmembrane transport"/>
    <property type="evidence" value="ECO:0007669"/>
    <property type="project" value="UniProtKB-UniRule"/>
</dbReference>
<dbReference type="NCBIfam" id="TIGR00916">
    <property type="entry name" value="2A0604s01"/>
    <property type="match status" value="1"/>
</dbReference>
<dbReference type="InterPro" id="IPR054384">
    <property type="entry name" value="SecDF_P1_head"/>
</dbReference>
<organism evidence="15 16">
    <name type="scientific">Simplicispira metamorpha</name>
    <dbReference type="NCBI Taxonomy" id="80881"/>
    <lineage>
        <taxon>Bacteria</taxon>
        <taxon>Pseudomonadati</taxon>
        <taxon>Pseudomonadota</taxon>
        <taxon>Betaproteobacteria</taxon>
        <taxon>Burkholderiales</taxon>
        <taxon>Comamonadaceae</taxon>
        <taxon>Simplicispira</taxon>
    </lineage>
</organism>
<dbReference type="Pfam" id="PF13721">
    <property type="entry name" value="SecD-TM1"/>
    <property type="match status" value="1"/>
</dbReference>
<evidence type="ECO:0000259" key="11">
    <source>
        <dbReference type="Pfam" id="PF02355"/>
    </source>
</evidence>
<dbReference type="Pfam" id="PF07549">
    <property type="entry name" value="Sec_GG"/>
    <property type="match status" value="1"/>
</dbReference>
<keyword evidence="4" id="KW-0997">Cell inner membrane</keyword>
<feature type="transmembrane region" description="Helical" evidence="10">
    <location>
        <begin position="572"/>
        <end position="596"/>
    </location>
</feature>
<keyword evidence="7 10" id="KW-1133">Transmembrane helix</keyword>
<evidence type="ECO:0000256" key="6">
    <source>
        <dbReference type="ARBA" id="ARBA00022927"/>
    </source>
</evidence>
<comment type="function">
    <text evidence="10">Part of the Sec protein translocase complex. Interacts with the SecYEG preprotein conducting channel. SecDF uses the proton motive force (PMF) to complete protein translocation after the ATP-dependent function of SecA.</text>
</comment>
<dbReference type="InterPro" id="IPR048634">
    <property type="entry name" value="SecD_SecF_C"/>
</dbReference>
<dbReference type="InterPro" id="IPR022646">
    <property type="entry name" value="SecD/SecF_CS"/>
</dbReference>
<dbReference type="AlphaFoldDB" id="A0A4R2N826"/>
<dbReference type="PANTHER" id="PTHR30081">
    <property type="entry name" value="PROTEIN-EXPORT MEMBRANE PROTEIN SEC"/>
    <property type="match status" value="1"/>
</dbReference>
<dbReference type="GO" id="GO:0015450">
    <property type="term" value="F:protein-transporting ATPase activity"/>
    <property type="evidence" value="ECO:0007669"/>
    <property type="project" value="InterPro"/>
</dbReference>
<keyword evidence="5 10" id="KW-0812">Transmembrane</keyword>
<dbReference type="InterPro" id="IPR048631">
    <property type="entry name" value="SecD_1st"/>
</dbReference>
<evidence type="ECO:0000259" key="13">
    <source>
        <dbReference type="Pfam" id="PF21760"/>
    </source>
</evidence>
<dbReference type="FunFam" id="1.20.1640.10:FF:000004">
    <property type="entry name" value="Protein translocase subunit SecD"/>
    <property type="match status" value="1"/>
</dbReference>
<protein>
    <recommendedName>
        <fullName evidence="10">Protein translocase subunit SecD</fullName>
    </recommendedName>
</protein>